<dbReference type="PANTHER" id="PTHR10742">
    <property type="entry name" value="FLAVIN MONOAMINE OXIDASE"/>
    <property type="match status" value="1"/>
</dbReference>
<dbReference type="Gene3D" id="3.90.660.10">
    <property type="match status" value="1"/>
</dbReference>
<dbReference type="InterPro" id="IPR036188">
    <property type="entry name" value="FAD/NAD-bd_sf"/>
</dbReference>
<comment type="caution">
    <text evidence="2">The sequence shown here is derived from an EMBL/GenBank/DDBJ whole genome shotgun (WGS) entry which is preliminary data.</text>
</comment>
<feature type="domain" description="Amine oxidase" evidence="1">
    <location>
        <begin position="140"/>
        <end position="391"/>
    </location>
</feature>
<dbReference type="EMBL" id="JTDY01005742">
    <property type="protein sequence ID" value="KOB66676.1"/>
    <property type="molecule type" value="Genomic_DNA"/>
</dbReference>
<dbReference type="Pfam" id="PF01593">
    <property type="entry name" value="Amino_oxidase"/>
    <property type="match status" value="1"/>
</dbReference>
<keyword evidence="3" id="KW-1185">Reference proteome</keyword>
<dbReference type="PANTHER" id="PTHR10742:SF398">
    <property type="entry name" value="AMINE OXIDASE DOMAIN-CONTAINING PROTEIN-RELATED"/>
    <property type="match status" value="1"/>
</dbReference>
<evidence type="ECO:0000259" key="1">
    <source>
        <dbReference type="Pfam" id="PF01593"/>
    </source>
</evidence>
<dbReference type="Gene3D" id="3.50.50.60">
    <property type="entry name" value="FAD/NAD(P)-binding domain"/>
    <property type="match status" value="1"/>
</dbReference>
<organism evidence="2 3">
    <name type="scientific">Operophtera brumata</name>
    <name type="common">Winter moth</name>
    <name type="synonym">Phalaena brumata</name>
    <dbReference type="NCBI Taxonomy" id="104452"/>
    <lineage>
        <taxon>Eukaryota</taxon>
        <taxon>Metazoa</taxon>
        <taxon>Ecdysozoa</taxon>
        <taxon>Arthropoda</taxon>
        <taxon>Hexapoda</taxon>
        <taxon>Insecta</taxon>
        <taxon>Pterygota</taxon>
        <taxon>Neoptera</taxon>
        <taxon>Endopterygota</taxon>
        <taxon>Lepidoptera</taxon>
        <taxon>Glossata</taxon>
        <taxon>Ditrysia</taxon>
        <taxon>Geometroidea</taxon>
        <taxon>Geometridae</taxon>
        <taxon>Larentiinae</taxon>
        <taxon>Operophtera</taxon>
    </lineage>
</organism>
<proteinExistence type="predicted"/>
<dbReference type="InterPro" id="IPR050281">
    <property type="entry name" value="Flavin_monoamine_oxidase"/>
</dbReference>
<feature type="non-terminal residue" evidence="2">
    <location>
        <position position="1"/>
    </location>
</feature>
<accession>A0A0L7KUF4</accession>
<dbReference type="InterPro" id="IPR002937">
    <property type="entry name" value="Amino_oxidase"/>
</dbReference>
<dbReference type="SUPFAM" id="SSF54373">
    <property type="entry name" value="FAD-linked reductases, C-terminal domain"/>
    <property type="match status" value="1"/>
</dbReference>
<dbReference type="STRING" id="104452.A0A0L7KUF4"/>
<feature type="non-terminal residue" evidence="2">
    <location>
        <position position="397"/>
    </location>
</feature>
<dbReference type="GO" id="GO:0046592">
    <property type="term" value="F:polyamine oxidase activity"/>
    <property type="evidence" value="ECO:0007669"/>
    <property type="project" value="TreeGrafter"/>
</dbReference>
<evidence type="ECO:0000313" key="3">
    <source>
        <dbReference type="Proteomes" id="UP000037510"/>
    </source>
</evidence>
<dbReference type="AlphaFoldDB" id="A0A0L7KUF4"/>
<evidence type="ECO:0000313" key="2">
    <source>
        <dbReference type="EMBL" id="KOB66676.1"/>
    </source>
</evidence>
<dbReference type="Proteomes" id="UP000037510">
    <property type="component" value="Unassembled WGS sequence"/>
</dbReference>
<gene>
    <name evidence="2" type="ORF">OBRU01_20914</name>
</gene>
<dbReference type="SUPFAM" id="SSF51905">
    <property type="entry name" value="FAD/NAD(P)-binding domain"/>
    <property type="match status" value="1"/>
</dbReference>
<protein>
    <submittedName>
        <fullName evidence="2">Amine oxidase</fullName>
    </submittedName>
</protein>
<name>A0A0L7KUF4_OPEBR</name>
<reference evidence="2 3" key="1">
    <citation type="journal article" date="2015" name="Genome Biol. Evol.">
        <title>The genome of winter moth (Operophtera brumata) provides a genomic perspective on sexual dimorphism and phenology.</title>
        <authorList>
            <person name="Derks M.F."/>
            <person name="Smit S."/>
            <person name="Salis L."/>
            <person name="Schijlen E."/>
            <person name="Bossers A."/>
            <person name="Mateman C."/>
            <person name="Pijl A.S."/>
            <person name="de Ridder D."/>
            <person name="Groenen M.A."/>
            <person name="Visser M.E."/>
            <person name="Megens H.J."/>
        </authorList>
    </citation>
    <scope>NUCLEOTIDE SEQUENCE [LARGE SCALE GENOMIC DNA]</scope>
    <source>
        <strain evidence="2">WM2013NL</strain>
        <tissue evidence="2">Head and thorax</tissue>
    </source>
</reference>
<sequence length="397" mass="44902">CVGAKDNAVYEQVKDLDLLDVSNLYSNNNNYIQTNGEIVPEDKGKSIIGALAGEVAKADKKTTKGKTNELLNKHPTLSKPFIEYYERLNRIGAQGNTRYSKSLRSLEEYWPCEGPLYNWKGRGYTTILDVMLNKYPDPSKKITVQIELNKEVEKINWNADLSSQLVQVKCKDGSVYTAKRVIITASVAVLKERHNELFNPPLPTAKINTIKDLQLCLLGKIYVEFTKPWWPKSPSYFQILWRDEDKAKFTGEERWITEIYGLDSVASQPNSLLTWVYGGGVEQMERQSLEQVQAGLNKLFDLVLRKQFNVTPIKSIVRTQWTKDPLTGCAYAYRSVLTEENGSGGAIELSEPLYQGDIPVVCFAGEATSHHRHWDVQGAVESGFREAKRLIKSLQSV</sequence>